<accession>A0A183GKF7</accession>
<evidence type="ECO:0000256" key="3">
    <source>
        <dbReference type="ARBA" id="ARBA00022692"/>
    </source>
</evidence>
<dbReference type="GO" id="GO:0007606">
    <property type="term" value="P:sensory perception of chemical stimulus"/>
    <property type="evidence" value="ECO:0007669"/>
    <property type="project" value="InterPro"/>
</dbReference>
<sequence length="218" mass="24534">MHFYMWMNMLFGVALELYLFAQVAMAIERTIATVYVSSYEYIGPHAGYMGVGAAVVLSIVSQVFLYHDKEFTQPQITVLSPPAVVYVRINGLLMFNVGVSATTTLVMIVLLIINKKREKKAIGDVSWRFQAEENIDTTTVITKVSFIQLVSYTFQSLGSLVLRLIEEHIIGQQTAPMKATMKLAIYVSSNTVFFSTLGILIYLFFNYLSDLKLCSVKH</sequence>
<keyword evidence="7" id="KW-0732">Signal</keyword>
<dbReference type="InterPro" id="IPR019408">
    <property type="entry name" value="7TM_GPCR_serpentine_rcpt_Srab"/>
</dbReference>
<evidence type="ECO:0000313" key="8">
    <source>
        <dbReference type="EMBL" id="VDP37067.1"/>
    </source>
</evidence>
<keyword evidence="4 6" id="KW-1133">Transmembrane helix</keyword>
<proteinExistence type="inferred from homology"/>
<feature type="chain" id="PRO_5044552098" evidence="7">
    <location>
        <begin position="27"/>
        <end position="218"/>
    </location>
</feature>
<feature type="transmembrane region" description="Helical" evidence="6">
    <location>
        <begin position="183"/>
        <end position="205"/>
    </location>
</feature>
<accession>A0A3P8CA10</accession>
<keyword evidence="9" id="KW-1185">Reference proteome</keyword>
<protein>
    <submittedName>
        <fullName evidence="10">Protein RFT1 homolog</fullName>
    </submittedName>
</protein>
<evidence type="ECO:0000256" key="4">
    <source>
        <dbReference type="ARBA" id="ARBA00022989"/>
    </source>
</evidence>
<evidence type="ECO:0000256" key="2">
    <source>
        <dbReference type="ARBA" id="ARBA00006860"/>
    </source>
</evidence>
<evidence type="ECO:0000313" key="9">
    <source>
        <dbReference type="Proteomes" id="UP000050761"/>
    </source>
</evidence>
<feature type="transmembrane region" description="Helical" evidence="6">
    <location>
        <begin position="92"/>
        <end position="113"/>
    </location>
</feature>
<evidence type="ECO:0000256" key="5">
    <source>
        <dbReference type="ARBA" id="ARBA00023136"/>
    </source>
</evidence>
<comment type="similarity">
    <text evidence="2">Belongs to the nematode receptor-like protein srb family.</text>
</comment>
<comment type="subcellular location">
    <subcellularLocation>
        <location evidence="1">Membrane</location>
        <topology evidence="1">Multi-pass membrane protein</topology>
    </subcellularLocation>
</comment>
<dbReference type="WBParaSite" id="HPBE_0002317701-mRNA-1">
    <property type="protein sequence ID" value="HPBE_0002317701-mRNA-1"/>
    <property type="gene ID" value="HPBE_0002317701"/>
</dbReference>
<gene>
    <name evidence="8" type="ORF">HPBE_LOCUS23176</name>
</gene>
<evidence type="ECO:0000256" key="6">
    <source>
        <dbReference type="SAM" id="Phobius"/>
    </source>
</evidence>
<dbReference type="PANTHER" id="PTHR31216:SF11">
    <property type="entry name" value="SERPENTINE RECEPTOR CLASS BETA-16-RELATED"/>
    <property type="match status" value="1"/>
</dbReference>
<dbReference type="Pfam" id="PF10292">
    <property type="entry name" value="7TM_GPCR_Srab"/>
    <property type="match status" value="1"/>
</dbReference>
<dbReference type="InterPro" id="IPR002184">
    <property type="entry name" value="7TM_GPCR_serpentine_rcpt_Srb"/>
</dbReference>
<dbReference type="PANTHER" id="PTHR31216">
    <property type="entry name" value="SERPENTINE RECEPTOR CLASS BETA-1-RELATED-RELATED"/>
    <property type="match status" value="1"/>
</dbReference>
<name>A0A183GKF7_HELPZ</name>
<evidence type="ECO:0000256" key="1">
    <source>
        <dbReference type="ARBA" id="ARBA00004141"/>
    </source>
</evidence>
<dbReference type="OrthoDB" id="5811170at2759"/>
<organism evidence="9 10">
    <name type="scientific">Heligmosomoides polygyrus</name>
    <name type="common">Parasitic roundworm</name>
    <dbReference type="NCBI Taxonomy" id="6339"/>
    <lineage>
        <taxon>Eukaryota</taxon>
        <taxon>Metazoa</taxon>
        <taxon>Ecdysozoa</taxon>
        <taxon>Nematoda</taxon>
        <taxon>Chromadorea</taxon>
        <taxon>Rhabditida</taxon>
        <taxon>Rhabditina</taxon>
        <taxon>Rhabditomorpha</taxon>
        <taxon>Strongyloidea</taxon>
        <taxon>Heligmosomidae</taxon>
        <taxon>Heligmosomoides</taxon>
    </lineage>
</organism>
<evidence type="ECO:0000313" key="10">
    <source>
        <dbReference type="WBParaSite" id="HPBE_0002317701-mRNA-1"/>
    </source>
</evidence>
<dbReference type="AlphaFoldDB" id="A0A183GKF7"/>
<reference evidence="8 9" key="1">
    <citation type="submission" date="2018-11" db="EMBL/GenBank/DDBJ databases">
        <authorList>
            <consortium name="Pathogen Informatics"/>
        </authorList>
    </citation>
    <scope>NUCLEOTIDE SEQUENCE [LARGE SCALE GENOMIC DNA]</scope>
</reference>
<dbReference type="GO" id="GO:0016020">
    <property type="term" value="C:membrane"/>
    <property type="evidence" value="ECO:0007669"/>
    <property type="project" value="UniProtKB-SubCell"/>
</dbReference>
<reference evidence="10" key="2">
    <citation type="submission" date="2019-09" db="UniProtKB">
        <authorList>
            <consortium name="WormBaseParasite"/>
        </authorList>
    </citation>
    <scope>IDENTIFICATION</scope>
</reference>
<keyword evidence="3 6" id="KW-0812">Transmembrane</keyword>
<dbReference type="GO" id="GO:0004888">
    <property type="term" value="F:transmembrane signaling receptor activity"/>
    <property type="evidence" value="ECO:0007669"/>
    <property type="project" value="InterPro"/>
</dbReference>
<dbReference type="EMBL" id="UZAH01034754">
    <property type="protein sequence ID" value="VDP37067.1"/>
    <property type="molecule type" value="Genomic_DNA"/>
</dbReference>
<dbReference type="Proteomes" id="UP000050761">
    <property type="component" value="Unassembled WGS sequence"/>
</dbReference>
<keyword evidence="5 6" id="KW-0472">Membrane</keyword>
<evidence type="ECO:0000256" key="7">
    <source>
        <dbReference type="SAM" id="SignalP"/>
    </source>
</evidence>
<feature type="signal peptide" evidence="7">
    <location>
        <begin position="1"/>
        <end position="26"/>
    </location>
</feature>